<evidence type="ECO:0000313" key="2">
    <source>
        <dbReference type="EMBL" id="SFJ09274.1"/>
    </source>
</evidence>
<feature type="domain" description="FtsX extracellular" evidence="1">
    <location>
        <begin position="40"/>
        <end position="144"/>
    </location>
</feature>
<dbReference type="Proteomes" id="UP000199111">
    <property type="component" value="Unassembled WGS sequence"/>
</dbReference>
<evidence type="ECO:0000313" key="3">
    <source>
        <dbReference type="Proteomes" id="UP000199111"/>
    </source>
</evidence>
<gene>
    <name evidence="2" type="ORF">SAMN05216275_106241</name>
</gene>
<accession>A0A1I3NIW6</accession>
<dbReference type="AlphaFoldDB" id="A0A1I3NIW6"/>
<proteinExistence type="predicted"/>
<evidence type="ECO:0000259" key="1">
    <source>
        <dbReference type="Pfam" id="PF18075"/>
    </source>
</evidence>
<dbReference type="EMBL" id="FOQY01000006">
    <property type="protein sequence ID" value="SFJ09274.1"/>
    <property type="molecule type" value="Genomic_DNA"/>
</dbReference>
<keyword evidence="3" id="KW-1185">Reference proteome</keyword>
<organism evidence="2 3">
    <name type="scientific">Streptosporangium canum</name>
    <dbReference type="NCBI Taxonomy" id="324952"/>
    <lineage>
        <taxon>Bacteria</taxon>
        <taxon>Bacillati</taxon>
        <taxon>Actinomycetota</taxon>
        <taxon>Actinomycetes</taxon>
        <taxon>Streptosporangiales</taxon>
        <taxon>Streptosporangiaceae</taxon>
        <taxon>Streptosporangium</taxon>
    </lineage>
</organism>
<reference evidence="3" key="1">
    <citation type="submission" date="2016-10" db="EMBL/GenBank/DDBJ databases">
        <authorList>
            <person name="Varghese N."/>
            <person name="Submissions S."/>
        </authorList>
    </citation>
    <scope>NUCLEOTIDE SEQUENCE [LARGE SCALE GENOMIC DNA]</scope>
    <source>
        <strain evidence="3">CGMCC 4.2126</strain>
    </source>
</reference>
<dbReference type="Pfam" id="PF18075">
    <property type="entry name" value="FtsX_ECD"/>
    <property type="match status" value="2"/>
</dbReference>
<name>A0A1I3NIW6_9ACTN</name>
<protein>
    <recommendedName>
        <fullName evidence="1">FtsX extracellular domain-containing protein</fullName>
    </recommendedName>
</protein>
<dbReference type="Gene3D" id="3.30.70.3040">
    <property type="match status" value="2"/>
</dbReference>
<feature type="domain" description="FtsX extracellular" evidence="1">
    <location>
        <begin position="161"/>
        <end position="245"/>
    </location>
</feature>
<sequence length="248" mass="27278">MAAMVTVVLSVVAAGFLLRERPSLTVLPPPDGPWPTMLFSVWLCPDKKGEAEEVQKCRSGVTDRQRRAVETAIRGVPGIEKFTFASAEDAVKETAEQFGEEGLLTEEEAPPSFDGHFRSVGDADATRPLMDGLRSAVEDLPGVVSVNFSTDHLFWTGKSDLSIFLSGKNLEQERRAIEAILATVDGIDKVYFQDAEHTRKVAEYMLGESPPLHQMADTYEIKVADRRAVDAIKTVLRNVPGVHKVVVR</sequence>
<dbReference type="InterPro" id="IPR040690">
    <property type="entry name" value="FtsX_ECD"/>
</dbReference>